<proteinExistence type="predicted"/>
<dbReference type="EMBL" id="BARS01036039">
    <property type="protein sequence ID" value="GAG25326.1"/>
    <property type="molecule type" value="Genomic_DNA"/>
</dbReference>
<feature type="non-terminal residue" evidence="1">
    <location>
        <position position="57"/>
    </location>
</feature>
<accession>X0XK09</accession>
<gene>
    <name evidence="1" type="ORF">S01H1_55441</name>
</gene>
<comment type="caution">
    <text evidence="1">The sequence shown here is derived from an EMBL/GenBank/DDBJ whole genome shotgun (WGS) entry which is preliminary data.</text>
</comment>
<organism evidence="1">
    <name type="scientific">marine sediment metagenome</name>
    <dbReference type="NCBI Taxonomy" id="412755"/>
    <lineage>
        <taxon>unclassified sequences</taxon>
        <taxon>metagenomes</taxon>
        <taxon>ecological metagenomes</taxon>
    </lineage>
</organism>
<name>X0XK09_9ZZZZ</name>
<sequence length="57" mass="6707">MVIKSVSSEDLYEKQRLEFQHGVKKVEKALIEVLKESVQTITHVEYLVELRDYINTV</sequence>
<evidence type="ECO:0000313" key="1">
    <source>
        <dbReference type="EMBL" id="GAG25326.1"/>
    </source>
</evidence>
<dbReference type="AlphaFoldDB" id="X0XK09"/>
<reference evidence="1" key="1">
    <citation type="journal article" date="2014" name="Front. Microbiol.">
        <title>High frequency of phylogenetically diverse reductive dehalogenase-homologous genes in deep subseafloor sedimentary metagenomes.</title>
        <authorList>
            <person name="Kawai M."/>
            <person name="Futagami T."/>
            <person name="Toyoda A."/>
            <person name="Takaki Y."/>
            <person name="Nishi S."/>
            <person name="Hori S."/>
            <person name="Arai W."/>
            <person name="Tsubouchi T."/>
            <person name="Morono Y."/>
            <person name="Uchiyama I."/>
            <person name="Ito T."/>
            <person name="Fujiyama A."/>
            <person name="Inagaki F."/>
            <person name="Takami H."/>
        </authorList>
    </citation>
    <scope>NUCLEOTIDE SEQUENCE</scope>
    <source>
        <strain evidence="1">Expedition CK06-06</strain>
    </source>
</reference>
<protein>
    <submittedName>
        <fullName evidence="1">Uncharacterized protein</fullName>
    </submittedName>
</protein>